<dbReference type="EMBL" id="JABXPW010000001">
    <property type="protein sequence ID" value="MBA7718092.1"/>
    <property type="molecule type" value="Genomic_DNA"/>
</dbReference>
<evidence type="ECO:0000313" key="3">
    <source>
        <dbReference type="Proteomes" id="UP000622722"/>
    </source>
</evidence>
<reference evidence="2" key="1">
    <citation type="submission" date="2020-06" db="EMBL/GenBank/DDBJ databases">
        <title>REHAB project genomes.</title>
        <authorList>
            <person name="Shaw L.P."/>
        </authorList>
    </citation>
    <scope>NUCLEOTIDE SEQUENCE</scope>
    <source>
        <strain evidence="2">RHBSTW-00474</strain>
    </source>
</reference>
<dbReference type="PANTHER" id="PTHR35191:SF1">
    <property type="entry name" value="PROPHAGE SIDE TAIL FIBER PROTEIN HOMOLOG STFQ-RELATED"/>
    <property type="match status" value="1"/>
</dbReference>
<dbReference type="SUPFAM" id="SSF69322">
    <property type="entry name" value="Tricorn protease domain 2"/>
    <property type="match status" value="1"/>
</dbReference>
<dbReference type="InterPro" id="IPR051934">
    <property type="entry name" value="Phage_Tail_Fiber_Structural"/>
</dbReference>
<protein>
    <submittedName>
        <fullName evidence="2">Phage tail protein</fullName>
    </submittedName>
</protein>
<dbReference type="AlphaFoldDB" id="A0A8I0CBW4"/>
<dbReference type="Pfam" id="PF12571">
    <property type="entry name" value="Phage_tail_fib"/>
    <property type="match status" value="1"/>
</dbReference>
<evidence type="ECO:0000259" key="1">
    <source>
        <dbReference type="Pfam" id="PF12571"/>
    </source>
</evidence>
<gene>
    <name evidence="2" type="ORF">HV209_05650</name>
</gene>
<sequence>MTQNFWAVPTRRGLEKMAAAQADGRKMVFTHMAVGDGNGTTPAPDEEQTALTRETFRAELNSLRVDDNAPCQIIAEMVIPADVGGFWIREVGLIDSDDELIFVGTCAPSYKPLLSEGSGRTQRITMIVAMSSAGNVELKIDPSVILATREYVDEAVKKAGSSGISLAGSQKVYAGGTALFQITDYSDWAVWSEQVSAGQVMRIGADVAVVVPEDTPAGSHITLTLTRDGRQVAFELDVAAPAIDAPVWSSPTTGSTDISLTPTLHTEGFTCHPDGHDWHQQSDWQVATDEAFTDVVWSSMADGEHLTQITLPADTLSVNTRYFARVRFRGASLESGWSEKLVFTTVSEMINTPAILSPSDGQEGVGWMLTLYAGAFSTTPASADTHASTDWQISYSPDFYGDSGGVLDVMGDTQNLTKLVVPDDTLSQGNTFYVRVRFHGVKHTSAWSPVVRFSTRERFYPQFVVDTLCPDAGNPHGYGRDVAMSGDSSVMVLSPFPSKARQLAVYQYSYPNWQLVARPETAGAVSGEDEAAMAVAVSRDGKIIVAGVPNASDNSTGKGALYLYDNRSGSGWESIRGTLLAYPETVTGYGRSVALSGQGETVVTGCGGESAWALSAEDNWSSPVALTPPLSRSGAGVGGWRGVAVSDDGQKVVLAETGGNQAHVMENQGGTWQHVATLCPAGVQGNNTLQVAASADLSVIVLSAPENRTLHIFTDSGSGPEETQVLNWTDFCDITDMRIPGGGISLSADGSLLLADFIAGGGALLARQADGLWHKKTEVYGSGWSSGSDATRGWYVASALSSSADTVLTASVLYGSYTAGGDDTERVKAWVLR</sequence>
<dbReference type="Gene3D" id="2.60.40.10">
    <property type="entry name" value="Immunoglobulins"/>
    <property type="match status" value="1"/>
</dbReference>
<dbReference type="InterPro" id="IPR022225">
    <property type="entry name" value="Phage_tail_fibre_N"/>
</dbReference>
<accession>A0A8I0CBW4</accession>
<comment type="caution">
    <text evidence="2">The sequence shown here is derived from an EMBL/GenBank/DDBJ whole genome shotgun (WGS) entry which is preliminary data.</text>
</comment>
<dbReference type="PANTHER" id="PTHR35191">
    <property type="entry name" value="PROPHAGE SIDE TAIL FIBER PROTEIN HOMOLOG STFQ-RELATED"/>
    <property type="match status" value="1"/>
</dbReference>
<feature type="domain" description="Phage tail fibre protein N-terminal" evidence="1">
    <location>
        <begin position="1"/>
        <end position="149"/>
    </location>
</feature>
<name>A0A8I0CBW4_ECOLX</name>
<proteinExistence type="predicted"/>
<organism evidence="2 3">
    <name type="scientific">Escherichia coli</name>
    <dbReference type="NCBI Taxonomy" id="562"/>
    <lineage>
        <taxon>Bacteria</taxon>
        <taxon>Pseudomonadati</taxon>
        <taxon>Pseudomonadota</taxon>
        <taxon>Gammaproteobacteria</taxon>
        <taxon>Enterobacterales</taxon>
        <taxon>Enterobacteriaceae</taxon>
        <taxon>Escherichia</taxon>
    </lineage>
</organism>
<evidence type="ECO:0000313" key="2">
    <source>
        <dbReference type="EMBL" id="MBA7718092.1"/>
    </source>
</evidence>
<dbReference type="InterPro" id="IPR013783">
    <property type="entry name" value="Ig-like_fold"/>
</dbReference>
<dbReference type="Proteomes" id="UP000622722">
    <property type="component" value="Unassembled WGS sequence"/>
</dbReference>